<sequence>MKSLFFCSLISYCSYKRRPNKVQSGTHPTGKQAVAACLAMIPSAYIDTSVQSQPPLTGGSRNEGSRQRSWRGWDSHDAVKPAAVQVIAFCAWGVVSN</sequence>
<dbReference type="RefSeq" id="WP_170821757.1">
    <property type="nucleotide sequence ID" value="NZ_JAAOXG010000021.1"/>
</dbReference>
<reference evidence="2 3" key="1">
    <citation type="submission" date="2020-03" db="EMBL/GenBank/DDBJ databases">
        <title>Genome Sequence of industrial isolate, B5A.</title>
        <authorList>
            <person name="Sharma S."/>
            <person name="Patil P.B."/>
            <person name="Korpole S."/>
        </authorList>
    </citation>
    <scope>NUCLEOTIDE SEQUENCE [LARGE SCALE GENOMIC DNA]</scope>
    <source>
        <strain evidence="2 3">PI-S10-B5A</strain>
    </source>
</reference>
<dbReference type="EMBL" id="JAAOXG010000021">
    <property type="protein sequence ID" value="NNJ30578.1"/>
    <property type="molecule type" value="Genomic_DNA"/>
</dbReference>
<feature type="compositionally biased region" description="Basic and acidic residues" evidence="1">
    <location>
        <begin position="63"/>
        <end position="73"/>
    </location>
</feature>
<protein>
    <submittedName>
        <fullName evidence="2">Uncharacterized protein</fullName>
    </submittedName>
</protein>
<evidence type="ECO:0000313" key="3">
    <source>
        <dbReference type="Proteomes" id="UP000539052"/>
    </source>
</evidence>
<feature type="region of interest" description="Disordered" evidence="1">
    <location>
        <begin position="49"/>
        <end position="73"/>
    </location>
</feature>
<organism evidence="2 3">
    <name type="scientific">Lacrimispora defluvii</name>
    <dbReference type="NCBI Taxonomy" id="2719233"/>
    <lineage>
        <taxon>Bacteria</taxon>
        <taxon>Bacillati</taxon>
        <taxon>Bacillota</taxon>
        <taxon>Clostridia</taxon>
        <taxon>Lachnospirales</taxon>
        <taxon>Lachnospiraceae</taxon>
        <taxon>Lacrimispora</taxon>
    </lineage>
</organism>
<evidence type="ECO:0000256" key="1">
    <source>
        <dbReference type="SAM" id="MobiDB-lite"/>
    </source>
</evidence>
<accession>A0ABX1VWK2</accession>
<dbReference type="Proteomes" id="UP000539052">
    <property type="component" value="Unassembled WGS sequence"/>
</dbReference>
<gene>
    <name evidence="2" type="ORF">G9470_12365</name>
</gene>
<proteinExistence type="predicted"/>
<feature type="compositionally biased region" description="Polar residues" evidence="1">
    <location>
        <begin position="49"/>
        <end position="62"/>
    </location>
</feature>
<comment type="caution">
    <text evidence="2">The sequence shown here is derived from an EMBL/GenBank/DDBJ whole genome shotgun (WGS) entry which is preliminary data.</text>
</comment>
<keyword evidence="3" id="KW-1185">Reference proteome</keyword>
<evidence type="ECO:0000313" key="2">
    <source>
        <dbReference type="EMBL" id="NNJ30578.1"/>
    </source>
</evidence>
<name>A0ABX1VWK2_9FIRM</name>